<evidence type="ECO:0008006" key="3">
    <source>
        <dbReference type="Google" id="ProtNLM"/>
    </source>
</evidence>
<proteinExistence type="predicted"/>
<gene>
    <name evidence="1" type="ORF">M3P09_15215</name>
</gene>
<dbReference type="EMBL" id="JAMFLZ010000008">
    <property type="protein sequence ID" value="MCL6296360.1"/>
    <property type="molecule type" value="Genomic_DNA"/>
</dbReference>
<sequence length="241" mass="28673">MKKNIKIIKSDDFKYPLKTEGTKSKISIPSLTTFGFEYNNSIKSILKNKKSYYQDNKEKNLNWWDTCIRKNFIKLKSAYVHTLKNHNQYLIKNGAEPSKDRYIYRLQFDIYAETVYNVLISSKNIAFQILNIYYNLNIEENKVSAKSIKKKMTDSFIEERLVSLEEHIKSTYKIRNSFTHKFPENQKAYRADYSKKGNLEKQSTIIRNEFKPQEIMLNIDESIRFFAIFINDLKMNMKLSS</sequence>
<evidence type="ECO:0000313" key="1">
    <source>
        <dbReference type="EMBL" id="MCL6296360.1"/>
    </source>
</evidence>
<dbReference type="Proteomes" id="UP001165381">
    <property type="component" value="Unassembled WGS sequence"/>
</dbReference>
<evidence type="ECO:0000313" key="2">
    <source>
        <dbReference type="Proteomes" id="UP001165381"/>
    </source>
</evidence>
<name>A0ABT0QHJ7_9FLAO</name>
<dbReference type="RefSeq" id="WP_249973793.1">
    <property type="nucleotide sequence ID" value="NZ_JAMFLZ010000008.1"/>
</dbReference>
<organism evidence="1 2">
    <name type="scientific">Jejuia spongiicola</name>
    <dbReference type="NCBI Taxonomy" id="2942207"/>
    <lineage>
        <taxon>Bacteria</taxon>
        <taxon>Pseudomonadati</taxon>
        <taxon>Bacteroidota</taxon>
        <taxon>Flavobacteriia</taxon>
        <taxon>Flavobacteriales</taxon>
        <taxon>Flavobacteriaceae</taxon>
        <taxon>Jejuia</taxon>
    </lineage>
</organism>
<protein>
    <recommendedName>
        <fullName evidence="3">Cthe-2314-like HEPN domain-containing protein</fullName>
    </recommendedName>
</protein>
<comment type="caution">
    <text evidence="1">The sequence shown here is derived from an EMBL/GenBank/DDBJ whole genome shotgun (WGS) entry which is preliminary data.</text>
</comment>
<accession>A0ABT0QHJ7</accession>
<keyword evidence="2" id="KW-1185">Reference proteome</keyword>
<reference evidence="1" key="1">
    <citation type="submission" date="2022-05" db="EMBL/GenBank/DDBJ databases">
        <authorList>
            <person name="Park J.-S."/>
        </authorList>
    </citation>
    <scope>NUCLEOTIDE SEQUENCE</scope>
    <source>
        <strain evidence="1">2012CJ34-3</strain>
    </source>
</reference>